<dbReference type="EMBL" id="JBEXZR010000005">
    <property type="protein sequence ID" value="MEU0707375.1"/>
    <property type="molecule type" value="Genomic_DNA"/>
</dbReference>
<feature type="compositionally biased region" description="Low complexity" evidence="1">
    <location>
        <begin position="34"/>
        <end position="50"/>
    </location>
</feature>
<organism evidence="3 4">
    <name type="scientific">Streptomyces lavendulocolor</name>
    <dbReference type="NCBI Taxonomy" id="67316"/>
    <lineage>
        <taxon>Bacteria</taxon>
        <taxon>Bacillati</taxon>
        <taxon>Actinomycetota</taxon>
        <taxon>Actinomycetes</taxon>
        <taxon>Kitasatosporales</taxon>
        <taxon>Streptomycetaceae</taxon>
        <taxon>Streptomyces</taxon>
    </lineage>
</organism>
<feature type="compositionally biased region" description="Pro residues" evidence="1">
    <location>
        <begin position="10"/>
        <end position="33"/>
    </location>
</feature>
<dbReference type="RefSeq" id="WP_359659044.1">
    <property type="nucleotide sequence ID" value="NZ_JBEXZP010000463.1"/>
</dbReference>
<gene>
    <name evidence="3" type="ORF">ABZ508_08355</name>
</gene>
<comment type="caution">
    <text evidence="3">The sequence shown here is derived from an EMBL/GenBank/DDBJ whole genome shotgun (WGS) entry which is preliminary data.</text>
</comment>
<keyword evidence="4" id="KW-1185">Reference proteome</keyword>
<keyword evidence="2" id="KW-0472">Membrane</keyword>
<evidence type="ECO:0000313" key="4">
    <source>
        <dbReference type="Proteomes" id="UP001550378"/>
    </source>
</evidence>
<feature type="compositionally biased region" description="Pro residues" evidence="1">
    <location>
        <begin position="51"/>
        <end position="62"/>
    </location>
</feature>
<feature type="transmembrane region" description="Helical" evidence="2">
    <location>
        <begin position="74"/>
        <end position="93"/>
    </location>
</feature>
<proteinExistence type="predicted"/>
<dbReference type="Pfam" id="PF10825">
    <property type="entry name" value="DUF2752"/>
    <property type="match status" value="1"/>
</dbReference>
<dbReference type="Proteomes" id="UP001550378">
    <property type="component" value="Unassembled WGS sequence"/>
</dbReference>
<protein>
    <submittedName>
        <fullName evidence="3">DUF2752 domain-containing protein</fullName>
    </submittedName>
</protein>
<keyword evidence="2" id="KW-1133">Transmembrane helix</keyword>
<dbReference type="InterPro" id="IPR021215">
    <property type="entry name" value="DUF2752"/>
</dbReference>
<evidence type="ECO:0000256" key="2">
    <source>
        <dbReference type="SAM" id="Phobius"/>
    </source>
</evidence>
<keyword evidence="2" id="KW-0812">Transmembrane</keyword>
<evidence type="ECO:0000313" key="3">
    <source>
        <dbReference type="EMBL" id="MEU0707375.1"/>
    </source>
</evidence>
<sequence>MSGDNHPVDPKPSPAAPAPPPPAVPAASPPAPGAPAAAASQAAPGAAPQPGRAPLPQPVPGPYGSPRASLARRIAPPLGVLTGVVAAFAYVGAVDPNEPGHYPVCPLFRLTGILCPGCGGLRSAHAFAHGDLVTALGANAVAVAGYLLFAVAMVFWLVGAVRGVSVRLTAGPVWWWSAGVVVALFSVVRNLPFGAALAP</sequence>
<reference evidence="3 4" key="1">
    <citation type="submission" date="2024-06" db="EMBL/GenBank/DDBJ databases">
        <title>The Natural Products Discovery Center: Release of the First 8490 Sequenced Strains for Exploring Actinobacteria Biosynthetic Diversity.</title>
        <authorList>
            <person name="Kalkreuter E."/>
            <person name="Kautsar S.A."/>
            <person name="Yang D."/>
            <person name="Bader C.D."/>
            <person name="Teijaro C.N."/>
            <person name="Fluegel L."/>
            <person name="Davis C.M."/>
            <person name="Simpson J.R."/>
            <person name="Lauterbach L."/>
            <person name="Steele A.D."/>
            <person name="Gui C."/>
            <person name="Meng S."/>
            <person name="Li G."/>
            <person name="Viehrig K."/>
            <person name="Ye F."/>
            <person name="Su P."/>
            <person name="Kiefer A.F."/>
            <person name="Nichols A."/>
            <person name="Cepeda A.J."/>
            <person name="Yan W."/>
            <person name="Fan B."/>
            <person name="Jiang Y."/>
            <person name="Adhikari A."/>
            <person name="Zheng C.-J."/>
            <person name="Schuster L."/>
            <person name="Cowan T.M."/>
            <person name="Smanski M.J."/>
            <person name="Chevrette M.G."/>
            <person name="De Carvalho L.P.S."/>
            <person name="Shen B."/>
        </authorList>
    </citation>
    <scope>NUCLEOTIDE SEQUENCE [LARGE SCALE GENOMIC DNA]</scope>
    <source>
        <strain evidence="3 4">NPDC006337</strain>
    </source>
</reference>
<feature type="region of interest" description="Disordered" evidence="1">
    <location>
        <begin position="1"/>
        <end position="62"/>
    </location>
</feature>
<feature type="transmembrane region" description="Helical" evidence="2">
    <location>
        <begin position="140"/>
        <end position="161"/>
    </location>
</feature>
<feature type="transmembrane region" description="Helical" evidence="2">
    <location>
        <begin position="173"/>
        <end position="191"/>
    </location>
</feature>
<name>A0ABV2W1H1_9ACTN</name>
<accession>A0ABV2W1H1</accession>
<evidence type="ECO:0000256" key="1">
    <source>
        <dbReference type="SAM" id="MobiDB-lite"/>
    </source>
</evidence>